<dbReference type="Pfam" id="PF00675">
    <property type="entry name" value="Peptidase_M16"/>
    <property type="match status" value="1"/>
</dbReference>
<dbReference type="EMBL" id="PVBS01000001">
    <property type="protein sequence ID" value="PRD56506.1"/>
    <property type="molecule type" value="Genomic_DNA"/>
</dbReference>
<dbReference type="InterPro" id="IPR050361">
    <property type="entry name" value="MPP/UQCRC_Complex"/>
</dbReference>
<dbReference type="Proteomes" id="UP000238642">
    <property type="component" value="Unassembled WGS sequence"/>
</dbReference>
<dbReference type="OrthoDB" id="9811314at2"/>
<gene>
    <name evidence="3" type="ORF">C5749_04490</name>
</gene>
<protein>
    <submittedName>
        <fullName evidence="3">Insulinase family protein</fullName>
    </submittedName>
</protein>
<dbReference type="AlphaFoldDB" id="A0A2S9JT84"/>
<dbReference type="PANTHER" id="PTHR11851:SF224">
    <property type="entry name" value="PROCESSING PROTEASE"/>
    <property type="match status" value="1"/>
</dbReference>
<dbReference type="InterPro" id="IPR011249">
    <property type="entry name" value="Metalloenz_LuxS/M16"/>
</dbReference>
<dbReference type="SUPFAM" id="SSF63411">
    <property type="entry name" value="LuxS/MPP-like metallohydrolase"/>
    <property type="match status" value="2"/>
</dbReference>
<dbReference type="Pfam" id="PF05193">
    <property type="entry name" value="Peptidase_M16_C"/>
    <property type="match status" value="1"/>
</dbReference>
<evidence type="ECO:0000259" key="1">
    <source>
        <dbReference type="Pfam" id="PF00675"/>
    </source>
</evidence>
<proteinExistence type="predicted"/>
<name>A0A2S9JT84_9SPHI</name>
<dbReference type="PANTHER" id="PTHR11851">
    <property type="entry name" value="METALLOPROTEASE"/>
    <property type="match status" value="1"/>
</dbReference>
<reference evidence="3 4" key="1">
    <citation type="submission" date="2018-02" db="EMBL/GenBank/DDBJ databases">
        <title>The draft genome of Sphingobacterium gobiense H7.</title>
        <authorList>
            <person name="Li L."/>
            <person name="Liu L."/>
            <person name="Zhang X."/>
            <person name="Wang T."/>
            <person name="Liang L."/>
        </authorList>
    </citation>
    <scope>NUCLEOTIDE SEQUENCE [LARGE SCALE GENOMIC DNA]</scope>
    <source>
        <strain evidence="3 4">ACCC 05757</strain>
    </source>
</reference>
<organism evidence="3 4">
    <name type="scientific">Sphingobacterium gobiense</name>
    <dbReference type="NCBI Taxonomy" id="1382456"/>
    <lineage>
        <taxon>Bacteria</taxon>
        <taxon>Pseudomonadati</taxon>
        <taxon>Bacteroidota</taxon>
        <taxon>Sphingobacteriia</taxon>
        <taxon>Sphingobacteriales</taxon>
        <taxon>Sphingobacteriaceae</taxon>
        <taxon>Sphingobacterium</taxon>
    </lineage>
</organism>
<evidence type="ECO:0000259" key="2">
    <source>
        <dbReference type="Pfam" id="PF05193"/>
    </source>
</evidence>
<keyword evidence="4" id="KW-1185">Reference proteome</keyword>
<dbReference type="GO" id="GO:0046872">
    <property type="term" value="F:metal ion binding"/>
    <property type="evidence" value="ECO:0007669"/>
    <property type="project" value="InterPro"/>
</dbReference>
<evidence type="ECO:0000313" key="3">
    <source>
        <dbReference type="EMBL" id="PRD56506.1"/>
    </source>
</evidence>
<evidence type="ECO:0000313" key="4">
    <source>
        <dbReference type="Proteomes" id="UP000238642"/>
    </source>
</evidence>
<dbReference type="InterPro" id="IPR011765">
    <property type="entry name" value="Pept_M16_N"/>
</dbReference>
<feature type="domain" description="Peptidase M16 N-terminal" evidence="1">
    <location>
        <begin position="66"/>
        <end position="149"/>
    </location>
</feature>
<feature type="domain" description="Peptidase M16 C-terminal" evidence="2">
    <location>
        <begin position="180"/>
        <end position="356"/>
    </location>
</feature>
<dbReference type="InterPro" id="IPR007863">
    <property type="entry name" value="Peptidase_M16_C"/>
</dbReference>
<accession>A0A2S9JT84</accession>
<sequence>MLDRAEAPSRHEIQDIDLIRPDEVIFDNGVRVFIFRAPTQELIKAEFIFQNIFDGSEDSLLHTCASHMLKEGTKTRTGAQIAEEIDFYGAYLMPEYSFDQTALTLYSLNKHLNAVLPVVHDILSAAIFPEEELETYIRNNKQTLQISLQKNEYVARRLFFKNLFGESRYGRVPTEEAYDKLNRDDLIALYQKQIQPQNCTLILSGNITDDVLKHVRALFDVQWANTVDTNSIVAPKFPVFVPSTVMETRADALQSAIRLGIPTINRVHPDFPAIQFVNTLLGGYFGSRLMRNIREDKGFTYSIGSAFASLQHTGFFTIATEVGVDSTQATLVEIEKEFTILRETAAPEEEIALVKNYILGSVLGSIESVFSHADKFKAVYFYGLDISYYTRYNEIIRNMTAADVQRIANTYFDYNNLLKIVVGRNN</sequence>
<comment type="caution">
    <text evidence="3">The sequence shown here is derived from an EMBL/GenBank/DDBJ whole genome shotgun (WGS) entry which is preliminary data.</text>
</comment>
<dbReference type="Gene3D" id="3.30.830.10">
    <property type="entry name" value="Metalloenzyme, LuxS/M16 peptidase-like"/>
    <property type="match status" value="2"/>
</dbReference>